<sequence>MADGEGAAVAWGERLTRCLDSFGRPKRLFVFVNPFGGKKCAKKIYDTEIKPLFESCGCEHHTARDRVEVASSLDLVEYDGVVCVSGDGVLVEVSDTSRSLMSEFF</sequence>
<organism evidence="2 3">
    <name type="scientific">Miscanthus lutarioriparius</name>
    <dbReference type="NCBI Taxonomy" id="422564"/>
    <lineage>
        <taxon>Eukaryota</taxon>
        <taxon>Viridiplantae</taxon>
        <taxon>Streptophyta</taxon>
        <taxon>Embryophyta</taxon>
        <taxon>Tracheophyta</taxon>
        <taxon>Spermatophyta</taxon>
        <taxon>Magnoliopsida</taxon>
        <taxon>Liliopsida</taxon>
        <taxon>Poales</taxon>
        <taxon>Poaceae</taxon>
        <taxon>PACMAD clade</taxon>
        <taxon>Panicoideae</taxon>
        <taxon>Andropogonodae</taxon>
        <taxon>Andropogoneae</taxon>
        <taxon>Saccharinae</taxon>
        <taxon>Miscanthus</taxon>
    </lineage>
</organism>
<dbReference type="Pfam" id="PF00781">
    <property type="entry name" value="DAGK_cat"/>
    <property type="match status" value="1"/>
</dbReference>
<dbReference type="SUPFAM" id="SSF111331">
    <property type="entry name" value="NAD kinase/diacylglycerol kinase-like"/>
    <property type="match status" value="1"/>
</dbReference>
<keyword evidence="3" id="KW-1185">Reference proteome</keyword>
<dbReference type="GO" id="GO:0046512">
    <property type="term" value="P:sphingosine biosynthetic process"/>
    <property type="evidence" value="ECO:0007669"/>
    <property type="project" value="TreeGrafter"/>
</dbReference>
<evidence type="ECO:0000313" key="2">
    <source>
        <dbReference type="EMBL" id="CAD6229598.1"/>
    </source>
</evidence>
<comment type="caution">
    <text evidence="2">The sequence shown here is derived from an EMBL/GenBank/DDBJ whole genome shotgun (WGS) entry which is preliminary data.</text>
</comment>
<dbReference type="PANTHER" id="PTHR12358:SF31">
    <property type="entry name" value="ACYLGLYCEROL KINASE, MITOCHONDRIAL"/>
    <property type="match status" value="1"/>
</dbReference>
<dbReference type="InterPro" id="IPR017438">
    <property type="entry name" value="ATP-NAD_kinase_N"/>
</dbReference>
<dbReference type="InterPro" id="IPR001206">
    <property type="entry name" value="Diacylglycerol_kinase_cat_dom"/>
</dbReference>
<dbReference type="InterPro" id="IPR016064">
    <property type="entry name" value="NAD/diacylglycerol_kinase_sf"/>
</dbReference>
<dbReference type="AlphaFoldDB" id="A0A811NX12"/>
<proteinExistence type="predicted"/>
<reference evidence="2" key="1">
    <citation type="submission" date="2020-10" db="EMBL/GenBank/DDBJ databases">
        <authorList>
            <person name="Han B."/>
            <person name="Lu T."/>
            <person name="Zhao Q."/>
            <person name="Huang X."/>
            <person name="Zhao Y."/>
        </authorList>
    </citation>
    <scope>NUCLEOTIDE SEQUENCE</scope>
</reference>
<dbReference type="GO" id="GO:0005737">
    <property type="term" value="C:cytoplasm"/>
    <property type="evidence" value="ECO:0007669"/>
    <property type="project" value="TreeGrafter"/>
</dbReference>
<dbReference type="OrthoDB" id="660434at2759"/>
<dbReference type="GO" id="GO:0001727">
    <property type="term" value="F:lipid kinase activity"/>
    <property type="evidence" value="ECO:0007669"/>
    <property type="project" value="TreeGrafter"/>
</dbReference>
<dbReference type="PROSITE" id="PS50146">
    <property type="entry name" value="DAGK"/>
    <property type="match status" value="1"/>
</dbReference>
<dbReference type="Proteomes" id="UP000604825">
    <property type="component" value="Unassembled WGS sequence"/>
</dbReference>
<dbReference type="GO" id="GO:0016020">
    <property type="term" value="C:membrane"/>
    <property type="evidence" value="ECO:0007669"/>
    <property type="project" value="TreeGrafter"/>
</dbReference>
<dbReference type="EMBL" id="CAJGYO010000005">
    <property type="protein sequence ID" value="CAD6229598.1"/>
    <property type="molecule type" value="Genomic_DNA"/>
</dbReference>
<protein>
    <recommendedName>
        <fullName evidence="1">DAGKc domain-containing protein</fullName>
    </recommendedName>
</protein>
<name>A0A811NX12_9POAL</name>
<dbReference type="Gene3D" id="3.40.50.10330">
    <property type="entry name" value="Probable inorganic polyphosphate/atp-NAD kinase, domain 1"/>
    <property type="match status" value="1"/>
</dbReference>
<accession>A0A811NX12</accession>
<evidence type="ECO:0000313" key="3">
    <source>
        <dbReference type="Proteomes" id="UP000604825"/>
    </source>
</evidence>
<gene>
    <name evidence="2" type="ORF">NCGR_LOCUS20115</name>
</gene>
<dbReference type="GO" id="GO:0016773">
    <property type="term" value="F:phosphotransferase activity, alcohol group as acceptor"/>
    <property type="evidence" value="ECO:0007669"/>
    <property type="project" value="UniProtKB-ARBA"/>
</dbReference>
<dbReference type="InterPro" id="IPR050187">
    <property type="entry name" value="Lipid_Phosphate_FormReg"/>
</dbReference>
<evidence type="ECO:0000259" key="1">
    <source>
        <dbReference type="PROSITE" id="PS50146"/>
    </source>
</evidence>
<feature type="domain" description="DAGKc" evidence="1">
    <location>
        <begin position="23"/>
        <end position="93"/>
    </location>
</feature>
<dbReference type="PANTHER" id="PTHR12358">
    <property type="entry name" value="SPHINGOSINE KINASE"/>
    <property type="match status" value="1"/>
</dbReference>